<evidence type="ECO:0000313" key="3">
    <source>
        <dbReference type="Proteomes" id="UP000015241"/>
    </source>
</evidence>
<feature type="region of interest" description="Disordered" evidence="1">
    <location>
        <begin position="227"/>
        <end position="257"/>
    </location>
</feature>
<feature type="compositionally biased region" description="Polar residues" evidence="1">
    <location>
        <begin position="296"/>
        <end position="312"/>
    </location>
</feature>
<proteinExistence type="predicted"/>
<feature type="region of interest" description="Disordered" evidence="1">
    <location>
        <begin position="296"/>
        <end position="335"/>
    </location>
</feature>
<dbReference type="HOGENOM" id="CLU_829087_0_0_1"/>
<feature type="compositionally biased region" description="Low complexity" evidence="1">
    <location>
        <begin position="227"/>
        <end position="242"/>
    </location>
</feature>
<reference evidence="2 3" key="1">
    <citation type="journal article" date="2012" name="Science">
        <title>The Paleozoic origin of enzymatic lignin decomposition reconstructed from 31 fungal genomes.</title>
        <authorList>
            <person name="Floudas D."/>
            <person name="Binder M."/>
            <person name="Riley R."/>
            <person name="Barry K."/>
            <person name="Blanchette R.A."/>
            <person name="Henrissat B."/>
            <person name="Martinez A.T."/>
            <person name="Otillar R."/>
            <person name="Spatafora J.W."/>
            <person name="Yadav J.S."/>
            <person name="Aerts A."/>
            <person name="Benoit I."/>
            <person name="Boyd A."/>
            <person name="Carlson A."/>
            <person name="Copeland A."/>
            <person name="Coutinho P.M."/>
            <person name="de Vries R.P."/>
            <person name="Ferreira P."/>
            <person name="Findley K."/>
            <person name="Foster B."/>
            <person name="Gaskell J."/>
            <person name="Glotzer D."/>
            <person name="Gorecki P."/>
            <person name="Heitman J."/>
            <person name="Hesse C."/>
            <person name="Hori C."/>
            <person name="Igarashi K."/>
            <person name="Jurgens J.A."/>
            <person name="Kallen N."/>
            <person name="Kersten P."/>
            <person name="Kohler A."/>
            <person name="Kuees U."/>
            <person name="Kumar T.K.A."/>
            <person name="Kuo A."/>
            <person name="LaButti K."/>
            <person name="Larrondo L.F."/>
            <person name="Lindquist E."/>
            <person name="Ling A."/>
            <person name="Lombard V."/>
            <person name="Lucas S."/>
            <person name="Lundell T."/>
            <person name="Martin R."/>
            <person name="McLaughlin D.J."/>
            <person name="Morgenstern I."/>
            <person name="Morin E."/>
            <person name="Murat C."/>
            <person name="Nagy L.G."/>
            <person name="Nolan M."/>
            <person name="Ohm R.A."/>
            <person name="Patyshakuliyeva A."/>
            <person name="Rokas A."/>
            <person name="Ruiz-Duenas F.J."/>
            <person name="Sabat G."/>
            <person name="Salamov A."/>
            <person name="Samejima M."/>
            <person name="Schmutz J."/>
            <person name="Slot J.C."/>
            <person name="St John F."/>
            <person name="Stenlid J."/>
            <person name="Sun H."/>
            <person name="Sun S."/>
            <person name="Syed K."/>
            <person name="Tsang A."/>
            <person name="Wiebenga A."/>
            <person name="Young D."/>
            <person name="Pisabarro A."/>
            <person name="Eastwood D.C."/>
            <person name="Martin F."/>
            <person name="Cullen D."/>
            <person name="Grigoriev I.V."/>
            <person name="Hibbett D.S."/>
        </authorList>
    </citation>
    <scope>NUCLEOTIDE SEQUENCE</scope>
    <source>
        <strain evidence="3">FP-58527</strain>
    </source>
</reference>
<sequence length="335" mass="36355">MARHPDLYLLRVVVVRPSTFSDIAQVPGDLPHGYLPPDRAANLPDFLPRPSRSQRDPLSPLYRYRGIIYGFNSAVFANQHPNQDYTGVAPVSGVLYLSERPMNMCTPLISPVLYPYYGLDKQPTALAAAARPRSPTPQIALSGNRPTYANILNVSNRPPTPHLNFARPHNDPRSPFRASRTNASGVVTLPNPDTNPLTSTILEEGELANPPSSPAEDIKMELEYVSPLNLDSPPSSLTLSDQPSPPSTAATKGDLDDMDIEDKLDEDTVMVHPYRDCPGPMALGRLIANYKDNNEVDSSYETDTNAAAGSQISPTKSGSQPTPSTTSQQPESAIS</sequence>
<name>S8FCB0_FOMSC</name>
<gene>
    <name evidence="2" type="ORF">FOMPIDRAFT_116914</name>
</gene>
<evidence type="ECO:0000256" key="1">
    <source>
        <dbReference type="SAM" id="MobiDB-lite"/>
    </source>
</evidence>
<organism evidence="2 3">
    <name type="scientific">Fomitopsis schrenkii</name>
    <name type="common">Brown rot fungus</name>
    <dbReference type="NCBI Taxonomy" id="2126942"/>
    <lineage>
        <taxon>Eukaryota</taxon>
        <taxon>Fungi</taxon>
        <taxon>Dikarya</taxon>
        <taxon>Basidiomycota</taxon>
        <taxon>Agaricomycotina</taxon>
        <taxon>Agaricomycetes</taxon>
        <taxon>Polyporales</taxon>
        <taxon>Fomitopsis</taxon>
    </lineage>
</organism>
<feature type="region of interest" description="Disordered" evidence="1">
    <location>
        <begin position="170"/>
        <end position="199"/>
    </location>
</feature>
<evidence type="ECO:0000313" key="2">
    <source>
        <dbReference type="EMBL" id="EPS99180.1"/>
    </source>
</evidence>
<dbReference type="InParanoid" id="S8FCB0"/>
<dbReference type="EMBL" id="KE504159">
    <property type="protein sequence ID" value="EPS99180.1"/>
    <property type="molecule type" value="Genomic_DNA"/>
</dbReference>
<keyword evidence="3" id="KW-1185">Reference proteome</keyword>
<feature type="compositionally biased region" description="Polar residues" evidence="1">
    <location>
        <begin position="179"/>
        <end position="199"/>
    </location>
</feature>
<feature type="compositionally biased region" description="Low complexity" evidence="1">
    <location>
        <begin position="313"/>
        <end position="335"/>
    </location>
</feature>
<accession>S8FCB0</accession>
<protein>
    <submittedName>
        <fullName evidence="2">Uncharacterized protein</fullName>
    </submittedName>
</protein>
<dbReference type="AlphaFoldDB" id="S8FCB0"/>
<dbReference type="Proteomes" id="UP000015241">
    <property type="component" value="Unassembled WGS sequence"/>
</dbReference>